<dbReference type="GO" id="GO:0005886">
    <property type="term" value="C:plasma membrane"/>
    <property type="evidence" value="ECO:0007669"/>
    <property type="project" value="TreeGrafter"/>
</dbReference>
<sequence>MFIQRHSFLLFQKSKYMKKYCLLCIIILCLPVFSCANKERITSDSFKNYEGSHAFTTELLRTDFALQKRVLITLEKAIMLMEDNVDSVSKETFEKSIEVISYFFDICHIEKENEILFPFVKNIQGGMEKKDFLGRLLMEHISARDRKRALSDAVKGISLGKKARKTIKKAGYRYIKYVKKHLQTEEKALFPWIDTLLSHDDQFALIERLNAVEEKYISNGLHEKYFIMVETLEKQLGILP</sequence>
<gene>
    <name evidence="2" type="ORF">kuste3742</name>
</gene>
<dbReference type="PANTHER" id="PTHR39966">
    <property type="entry name" value="BLL2471 PROTEIN-RELATED"/>
    <property type="match status" value="1"/>
</dbReference>
<evidence type="ECO:0000259" key="1">
    <source>
        <dbReference type="Pfam" id="PF01814"/>
    </source>
</evidence>
<proteinExistence type="predicted"/>
<organism evidence="2">
    <name type="scientific">Kuenenia stuttgartiensis</name>
    <dbReference type="NCBI Taxonomy" id="174633"/>
    <lineage>
        <taxon>Bacteria</taxon>
        <taxon>Pseudomonadati</taxon>
        <taxon>Planctomycetota</taxon>
        <taxon>Candidatus Brocadiia</taxon>
        <taxon>Candidatus Brocadiales</taxon>
        <taxon>Candidatus Brocadiaceae</taxon>
        <taxon>Candidatus Kuenenia</taxon>
    </lineage>
</organism>
<reference evidence="2" key="1">
    <citation type="journal article" date="2006" name="Nature">
        <title>Deciphering the evolution and metabolism of an anammox bacterium from a community genome.</title>
        <authorList>
            <person name="Strous M."/>
            <person name="Pelletier E."/>
            <person name="Mangenot S."/>
            <person name="Rattei T."/>
            <person name="Lehner A."/>
            <person name="Taylor M.W."/>
            <person name="Horn M."/>
            <person name="Daims H."/>
            <person name="Bartol-Mavel D."/>
            <person name="Wincker P."/>
            <person name="Barbe V."/>
            <person name="Fonknechten N."/>
            <person name="Vallenet D."/>
            <person name="Segurens B."/>
            <person name="Schenowitz-Truong C."/>
            <person name="Medigue C."/>
            <person name="Collingro A."/>
            <person name="Snel B."/>
            <person name="Dutilh B.E."/>
            <person name="OpDenCamp H.J.M."/>
            <person name="vanDerDrift C."/>
            <person name="Cirpus I."/>
            <person name="vanDePas-Schoonen K.T."/>
            <person name="Harhangi H.R."/>
            <person name="vanNiftrik L."/>
            <person name="Schmid M."/>
            <person name="Keltjens J."/>
            <person name="vanDeVossenberg J."/>
            <person name="Kartal B."/>
            <person name="Meier H."/>
            <person name="Frishman D."/>
            <person name="Huynen M.A."/>
            <person name="Mewes H."/>
            <person name="Weissenbach J."/>
            <person name="Jetten M.S.M."/>
            <person name="Wagner M."/>
            <person name="LePaslier D."/>
        </authorList>
    </citation>
    <scope>NUCLEOTIDE SEQUENCE</scope>
</reference>
<protein>
    <recommendedName>
        <fullName evidence="1">Hemerythrin-like domain-containing protein</fullName>
    </recommendedName>
</protein>
<dbReference type="Pfam" id="PF01814">
    <property type="entry name" value="Hemerythrin"/>
    <property type="match status" value="1"/>
</dbReference>
<accession>Q1Q3B6</accession>
<dbReference type="AlphaFoldDB" id="Q1Q3B6"/>
<reference evidence="2" key="2">
    <citation type="submission" date="2006-01" db="EMBL/GenBank/DDBJ databases">
        <authorList>
            <person name="Genoscope"/>
        </authorList>
    </citation>
    <scope>NUCLEOTIDE SEQUENCE</scope>
</reference>
<evidence type="ECO:0000313" key="2">
    <source>
        <dbReference type="EMBL" id="CAJ74505.1"/>
    </source>
</evidence>
<dbReference type="PANTHER" id="PTHR39966:SF1">
    <property type="entry name" value="HEMERYTHRIN-LIKE DOMAIN-CONTAINING PROTEIN"/>
    <property type="match status" value="1"/>
</dbReference>
<name>Q1Q3B6_KUEST</name>
<feature type="domain" description="Hemerythrin-like" evidence="1">
    <location>
        <begin position="81"/>
        <end position="193"/>
    </location>
</feature>
<dbReference type="Gene3D" id="1.20.120.520">
    <property type="entry name" value="nmb1532 protein domain like"/>
    <property type="match status" value="1"/>
</dbReference>
<dbReference type="EMBL" id="CT573071">
    <property type="protein sequence ID" value="CAJ74505.1"/>
    <property type="molecule type" value="Genomic_DNA"/>
</dbReference>
<dbReference type="InterPro" id="IPR012312">
    <property type="entry name" value="Hemerythrin-like"/>
</dbReference>